<dbReference type="EMBL" id="KL198012">
    <property type="protein sequence ID" value="KDQ23863.1"/>
    <property type="molecule type" value="Genomic_DNA"/>
</dbReference>
<dbReference type="AlphaFoldDB" id="A0A067N787"/>
<sequence>MAVDTNVLETVIRGALPVMHLEIEDQSNGCGENYAIILVSEAFEGKTTLARHRWVNDLLKKEIAQMHAFSQKTFTPKQYEAYLAKNA</sequence>
<dbReference type="PANTHER" id="PTHR12735:SF27">
    <property type="entry name" value="BOLA-LIKE PROTEIN 2"/>
    <property type="match status" value="1"/>
</dbReference>
<dbReference type="GO" id="GO:0051604">
    <property type="term" value="P:protein maturation"/>
    <property type="evidence" value="ECO:0007669"/>
    <property type="project" value="InterPro"/>
</dbReference>
<dbReference type="GO" id="GO:0005634">
    <property type="term" value="C:nucleus"/>
    <property type="evidence" value="ECO:0007669"/>
    <property type="project" value="TreeGrafter"/>
</dbReference>
<dbReference type="InterPro" id="IPR045115">
    <property type="entry name" value="BOL2"/>
</dbReference>
<evidence type="ECO:0000313" key="2">
    <source>
        <dbReference type="EMBL" id="KDQ23863.1"/>
    </source>
</evidence>
<dbReference type="VEuPathDB" id="FungiDB:PLEOSDRAFT_1108339"/>
<dbReference type="GO" id="GO:0006879">
    <property type="term" value="P:intracellular iron ion homeostasis"/>
    <property type="evidence" value="ECO:0007669"/>
    <property type="project" value="InterPro"/>
</dbReference>
<dbReference type="InterPro" id="IPR036065">
    <property type="entry name" value="BolA-like_sf"/>
</dbReference>
<reference evidence="3" key="1">
    <citation type="journal article" date="2014" name="Proc. Natl. Acad. Sci. U.S.A.">
        <title>Extensive sampling of basidiomycete genomes demonstrates inadequacy of the white-rot/brown-rot paradigm for wood decay fungi.</title>
        <authorList>
            <person name="Riley R."/>
            <person name="Salamov A.A."/>
            <person name="Brown D.W."/>
            <person name="Nagy L.G."/>
            <person name="Floudas D."/>
            <person name="Held B.W."/>
            <person name="Levasseur A."/>
            <person name="Lombard V."/>
            <person name="Morin E."/>
            <person name="Otillar R."/>
            <person name="Lindquist E.A."/>
            <person name="Sun H."/>
            <person name="LaButti K.M."/>
            <person name="Schmutz J."/>
            <person name="Jabbour D."/>
            <person name="Luo H."/>
            <person name="Baker S.E."/>
            <person name="Pisabarro A.G."/>
            <person name="Walton J.D."/>
            <person name="Blanchette R.A."/>
            <person name="Henrissat B."/>
            <person name="Martin F."/>
            <person name="Cullen D."/>
            <person name="Hibbett D.S."/>
            <person name="Grigoriev I.V."/>
        </authorList>
    </citation>
    <scope>NUCLEOTIDE SEQUENCE [LARGE SCALE GENOMIC DNA]</scope>
    <source>
        <strain evidence="3">PC15</strain>
    </source>
</reference>
<protein>
    <recommendedName>
        <fullName evidence="4">Bola-like protein</fullName>
    </recommendedName>
</protein>
<evidence type="ECO:0000313" key="3">
    <source>
        <dbReference type="Proteomes" id="UP000027073"/>
    </source>
</evidence>
<dbReference type="Proteomes" id="UP000027073">
    <property type="component" value="Unassembled WGS sequence"/>
</dbReference>
<dbReference type="SUPFAM" id="SSF82657">
    <property type="entry name" value="BolA-like"/>
    <property type="match status" value="1"/>
</dbReference>
<dbReference type="HOGENOM" id="CLU_109462_4_0_1"/>
<dbReference type="InParanoid" id="A0A067N787"/>
<dbReference type="OrthoDB" id="4983at2759"/>
<proteinExistence type="inferred from homology"/>
<evidence type="ECO:0000256" key="1">
    <source>
        <dbReference type="RuleBase" id="RU003860"/>
    </source>
</evidence>
<dbReference type="Pfam" id="PF01722">
    <property type="entry name" value="BolA"/>
    <property type="match status" value="1"/>
</dbReference>
<organism evidence="2 3">
    <name type="scientific">Pleurotus ostreatus (strain PC15)</name>
    <name type="common">Oyster mushroom</name>
    <dbReference type="NCBI Taxonomy" id="1137138"/>
    <lineage>
        <taxon>Eukaryota</taxon>
        <taxon>Fungi</taxon>
        <taxon>Dikarya</taxon>
        <taxon>Basidiomycota</taxon>
        <taxon>Agaricomycotina</taxon>
        <taxon>Agaricomycetes</taxon>
        <taxon>Agaricomycetidae</taxon>
        <taxon>Agaricales</taxon>
        <taxon>Pleurotineae</taxon>
        <taxon>Pleurotaceae</taxon>
        <taxon>Pleurotus</taxon>
    </lineage>
</organism>
<dbReference type="InterPro" id="IPR002634">
    <property type="entry name" value="BolA"/>
</dbReference>
<dbReference type="STRING" id="1137138.A0A067N787"/>
<gene>
    <name evidence="2" type="ORF">PLEOSDRAFT_1108339</name>
</gene>
<dbReference type="FunCoup" id="A0A067N787">
    <property type="interactions" value="315"/>
</dbReference>
<evidence type="ECO:0008006" key="4">
    <source>
        <dbReference type="Google" id="ProtNLM"/>
    </source>
</evidence>
<dbReference type="GO" id="GO:0005829">
    <property type="term" value="C:cytosol"/>
    <property type="evidence" value="ECO:0007669"/>
    <property type="project" value="TreeGrafter"/>
</dbReference>
<dbReference type="Gene3D" id="3.30.300.90">
    <property type="entry name" value="BolA-like"/>
    <property type="match status" value="1"/>
</dbReference>
<dbReference type="GO" id="GO:0051537">
    <property type="term" value="F:2 iron, 2 sulfur cluster binding"/>
    <property type="evidence" value="ECO:0007669"/>
    <property type="project" value="InterPro"/>
</dbReference>
<name>A0A067N787_PLEO1</name>
<dbReference type="PIRSF" id="PIRSF003113">
    <property type="entry name" value="BolA"/>
    <property type="match status" value="1"/>
</dbReference>
<comment type="similarity">
    <text evidence="1">Belongs to the BolA/IbaG family.</text>
</comment>
<accession>A0A067N787</accession>
<dbReference type="PANTHER" id="PTHR12735">
    <property type="entry name" value="BOLA-LIKE PROTEIN-RELATED"/>
    <property type="match status" value="1"/>
</dbReference>